<dbReference type="AlphaFoldDB" id="Q5QML3"/>
<accession>Q5QML3</accession>
<feature type="region of interest" description="Disordered" evidence="1">
    <location>
        <begin position="1"/>
        <end position="81"/>
    </location>
</feature>
<evidence type="ECO:0000313" key="4">
    <source>
        <dbReference type="Proteomes" id="UP000000763"/>
    </source>
</evidence>
<gene>
    <name evidence="3" type="ORF">B1148D12.20</name>
    <name evidence="2" type="ORF">P0454H12.9</name>
</gene>
<dbReference type="EMBL" id="AP003255">
    <property type="protein sequence ID" value="BAD73337.1"/>
    <property type="molecule type" value="Genomic_DNA"/>
</dbReference>
<organism evidence="2 4">
    <name type="scientific">Oryza sativa subsp. japonica</name>
    <name type="common">Rice</name>
    <dbReference type="NCBI Taxonomy" id="39947"/>
    <lineage>
        <taxon>Eukaryota</taxon>
        <taxon>Viridiplantae</taxon>
        <taxon>Streptophyta</taxon>
        <taxon>Embryophyta</taxon>
        <taxon>Tracheophyta</taxon>
        <taxon>Spermatophyta</taxon>
        <taxon>Magnoliopsida</taxon>
        <taxon>Liliopsida</taxon>
        <taxon>Poales</taxon>
        <taxon>Poaceae</taxon>
        <taxon>BOP clade</taxon>
        <taxon>Oryzoideae</taxon>
        <taxon>Oryzeae</taxon>
        <taxon>Oryzinae</taxon>
        <taxon>Oryza</taxon>
        <taxon>Oryza sativa</taxon>
    </lineage>
</organism>
<feature type="compositionally biased region" description="Polar residues" evidence="1">
    <location>
        <begin position="33"/>
        <end position="47"/>
    </location>
</feature>
<reference evidence="2" key="1">
    <citation type="journal article" date="2002" name="Nature">
        <title>The genome sequence and structure of rice chromosome 1.</title>
        <authorList>
            <person name="Sasaki T."/>
            <person name="Matsumoto T."/>
            <person name="Yamamoto K."/>
            <person name="Sakata K."/>
            <person name="Baba T."/>
            <person name="Katayose Y."/>
            <person name="Wu J."/>
            <person name="Niimura Y."/>
            <person name="Cheng Z."/>
            <person name="Nagamura Y."/>
            <person name="Antonio B.A."/>
            <person name="Kanamori H."/>
            <person name="Hosokawa S."/>
            <person name="Masukawa M."/>
            <person name="Arikawa K."/>
            <person name="Chiden Y."/>
            <person name="Hayashi M."/>
            <person name="Okamoto M."/>
            <person name="Ando T."/>
            <person name="Aoki H."/>
            <person name="Arita K."/>
            <person name="Hamada M."/>
            <person name="Harada C."/>
            <person name="Hijishita S."/>
            <person name="Honda M."/>
            <person name="Ichikawa Y."/>
            <person name="Idonuma A."/>
            <person name="Iijima M."/>
            <person name="Ikeda M."/>
            <person name="Ikeno M."/>
            <person name="Itoh S."/>
            <person name="Itoh T."/>
            <person name="Itoh Y."/>
            <person name="Itoh Y."/>
            <person name="Iwabuchi A."/>
            <person name="Kamiya K."/>
            <person name="Karasawa W."/>
            <person name="Katagiri S."/>
            <person name="Kikuta A."/>
            <person name="Kobayashi N."/>
            <person name="Kono I."/>
            <person name="Machita K."/>
            <person name="Maehara T."/>
            <person name="Mizuno H."/>
            <person name="Mizubayashi T."/>
            <person name="Mukai Y."/>
            <person name="Nagasaki H."/>
            <person name="Nakashima M."/>
            <person name="Nakama Y."/>
            <person name="Nakamichi Y."/>
            <person name="Nakamura M."/>
            <person name="Namiki N."/>
            <person name="Negishi M."/>
            <person name="Ohta I."/>
            <person name="Ono N."/>
            <person name="Saji S."/>
            <person name="Sakai K."/>
            <person name="Shibata M."/>
            <person name="Shimokawa T."/>
            <person name="Shomura A."/>
            <person name="Song J."/>
            <person name="Takazaki Y."/>
            <person name="Terasawa K."/>
            <person name="Tsuji K."/>
            <person name="Waki K."/>
            <person name="Yamagata H."/>
            <person name="Yamane H."/>
            <person name="Yoshiki S."/>
            <person name="Yoshihara R."/>
            <person name="Yukawa K."/>
            <person name="Zhong H."/>
            <person name="Iwama H."/>
            <person name="Endo T."/>
            <person name="Ito H."/>
            <person name="Hahn J.H."/>
            <person name="Kim H.I."/>
            <person name="Eun M.Y."/>
            <person name="Yano M."/>
            <person name="Jiang J."/>
            <person name="Gojobori T."/>
        </authorList>
    </citation>
    <scope>NUCLEOTIDE SEQUENCE</scope>
</reference>
<reference evidence="4" key="3">
    <citation type="journal article" date="2008" name="Nucleic Acids Res.">
        <title>The rice annotation project database (RAP-DB): 2008 update.</title>
        <authorList>
            <consortium name="The rice annotation project (RAP)"/>
        </authorList>
    </citation>
    <scope>GENOME REANNOTATION</scope>
    <source>
        <strain evidence="4">cv. Nipponbare</strain>
    </source>
</reference>
<evidence type="ECO:0000256" key="1">
    <source>
        <dbReference type="SAM" id="MobiDB-lite"/>
    </source>
</evidence>
<dbReference type="Proteomes" id="UP000000763">
    <property type="component" value="Chromosome 1"/>
</dbReference>
<protein>
    <submittedName>
        <fullName evidence="2">Uncharacterized protein</fullName>
    </submittedName>
</protein>
<evidence type="ECO:0000313" key="3">
    <source>
        <dbReference type="EMBL" id="BAD82288.1"/>
    </source>
</evidence>
<name>Q5QML3_ORYSJ</name>
<proteinExistence type="predicted"/>
<dbReference type="EMBL" id="AP003411">
    <property type="protein sequence ID" value="BAD82288.1"/>
    <property type="molecule type" value="Genomic_DNA"/>
</dbReference>
<evidence type="ECO:0000313" key="2">
    <source>
        <dbReference type="EMBL" id="BAD73337.1"/>
    </source>
</evidence>
<reference evidence="4" key="2">
    <citation type="journal article" date="2005" name="Nature">
        <title>The map-based sequence of the rice genome.</title>
        <authorList>
            <consortium name="International rice genome sequencing project (IRGSP)"/>
            <person name="Matsumoto T."/>
            <person name="Wu J."/>
            <person name="Kanamori H."/>
            <person name="Katayose Y."/>
            <person name="Fujisawa M."/>
            <person name="Namiki N."/>
            <person name="Mizuno H."/>
            <person name="Yamamoto K."/>
            <person name="Antonio B.A."/>
            <person name="Baba T."/>
            <person name="Sakata K."/>
            <person name="Nagamura Y."/>
            <person name="Aoki H."/>
            <person name="Arikawa K."/>
            <person name="Arita K."/>
            <person name="Bito T."/>
            <person name="Chiden Y."/>
            <person name="Fujitsuka N."/>
            <person name="Fukunaka R."/>
            <person name="Hamada M."/>
            <person name="Harada C."/>
            <person name="Hayashi A."/>
            <person name="Hijishita S."/>
            <person name="Honda M."/>
            <person name="Hosokawa S."/>
            <person name="Ichikawa Y."/>
            <person name="Idonuma A."/>
            <person name="Iijima M."/>
            <person name="Ikeda M."/>
            <person name="Ikeno M."/>
            <person name="Ito K."/>
            <person name="Ito S."/>
            <person name="Ito T."/>
            <person name="Ito Y."/>
            <person name="Ito Y."/>
            <person name="Iwabuchi A."/>
            <person name="Kamiya K."/>
            <person name="Karasawa W."/>
            <person name="Kurita K."/>
            <person name="Katagiri S."/>
            <person name="Kikuta A."/>
            <person name="Kobayashi H."/>
            <person name="Kobayashi N."/>
            <person name="Machita K."/>
            <person name="Maehara T."/>
            <person name="Masukawa M."/>
            <person name="Mizubayashi T."/>
            <person name="Mukai Y."/>
            <person name="Nagasaki H."/>
            <person name="Nagata Y."/>
            <person name="Naito S."/>
            <person name="Nakashima M."/>
            <person name="Nakama Y."/>
            <person name="Nakamichi Y."/>
            <person name="Nakamura M."/>
            <person name="Meguro A."/>
            <person name="Negishi M."/>
            <person name="Ohta I."/>
            <person name="Ohta T."/>
            <person name="Okamoto M."/>
            <person name="Ono N."/>
            <person name="Saji S."/>
            <person name="Sakaguchi M."/>
            <person name="Sakai K."/>
            <person name="Shibata M."/>
            <person name="Shimokawa T."/>
            <person name="Song J."/>
            <person name="Takazaki Y."/>
            <person name="Terasawa K."/>
            <person name="Tsugane M."/>
            <person name="Tsuji K."/>
            <person name="Ueda S."/>
            <person name="Waki K."/>
            <person name="Yamagata H."/>
            <person name="Yamamoto M."/>
            <person name="Yamamoto S."/>
            <person name="Yamane H."/>
            <person name="Yoshiki S."/>
            <person name="Yoshihara R."/>
            <person name="Yukawa K."/>
            <person name="Zhong H."/>
            <person name="Yano M."/>
            <person name="Yuan Q."/>
            <person name="Ouyang S."/>
            <person name="Liu J."/>
            <person name="Jones K.M."/>
            <person name="Gansberger K."/>
            <person name="Moffat K."/>
            <person name="Hill J."/>
            <person name="Bera J."/>
            <person name="Fadrosh D."/>
            <person name="Jin S."/>
            <person name="Johri S."/>
            <person name="Kim M."/>
            <person name="Overton L."/>
            <person name="Reardon M."/>
            <person name="Tsitrin T."/>
            <person name="Vuong H."/>
            <person name="Weaver B."/>
            <person name="Ciecko A."/>
            <person name="Tallon L."/>
            <person name="Jackson J."/>
            <person name="Pai G."/>
            <person name="Aken S.V."/>
            <person name="Utterback T."/>
            <person name="Reidmuller S."/>
            <person name="Feldblyum T."/>
            <person name="Hsiao J."/>
            <person name="Zismann V."/>
            <person name="Iobst S."/>
            <person name="de Vazeille A.R."/>
            <person name="Buell C.R."/>
            <person name="Ying K."/>
            <person name="Li Y."/>
            <person name="Lu T."/>
            <person name="Huang Y."/>
            <person name="Zhao Q."/>
            <person name="Feng Q."/>
            <person name="Zhang L."/>
            <person name="Zhu J."/>
            <person name="Weng Q."/>
            <person name="Mu J."/>
            <person name="Lu Y."/>
            <person name="Fan D."/>
            <person name="Liu Y."/>
            <person name="Guan J."/>
            <person name="Zhang Y."/>
            <person name="Yu S."/>
            <person name="Liu X."/>
            <person name="Zhang Y."/>
            <person name="Hong G."/>
            <person name="Han B."/>
            <person name="Choisne N."/>
            <person name="Demange N."/>
            <person name="Orjeda G."/>
            <person name="Samain S."/>
            <person name="Cattolico L."/>
            <person name="Pelletier E."/>
            <person name="Couloux A."/>
            <person name="Segurens B."/>
            <person name="Wincker P."/>
            <person name="D'Hont A."/>
            <person name="Scarpelli C."/>
            <person name="Weissenbach J."/>
            <person name="Salanoubat M."/>
            <person name="Quetier F."/>
            <person name="Yu Y."/>
            <person name="Kim H.R."/>
            <person name="Rambo T."/>
            <person name="Currie J."/>
            <person name="Collura K."/>
            <person name="Luo M."/>
            <person name="Yang T."/>
            <person name="Ammiraju J.S.S."/>
            <person name="Engler F."/>
            <person name="Soderlund C."/>
            <person name="Wing R.A."/>
            <person name="Palmer L.E."/>
            <person name="de la Bastide M."/>
            <person name="Spiegel L."/>
            <person name="Nascimento L."/>
            <person name="Zutavern T."/>
            <person name="O'Shaughnessy A."/>
            <person name="Dike S."/>
            <person name="Dedhia N."/>
            <person name="Preston R."/>
            <person name="Balija V."/>
            <person name="McCombie W.R."/>
            <person name="Chow T."/>
            <person name="Chen H."/>
            <person name="Chung M."/>
            <person name="Chen C."/>
            <person name="Shaw J."/>
            <person name="Wu H."/>
            <person name="Hsiao K."/>
            <person name="Chao Y."/>
            <person name="Chu M."/>
            <person name="Cheng C."/>
            <person name="Hour A."/>
            <person name="Lee P."/>
            <person name="Lin S."/>
            <person name="Lin Y."/>
            <person name="Liou J."/>
            <person name="Liu S."/>
            <person name="Hsing Y."/>
            <person name="Raghuvanshi S."/>
            <person name="Mohanty A."/>
            <person name="Bharti A.K."/>
            <person name="Gaur A."/>
            <person name="Gupta V."/>
            <person name="Kumar D."/>
            <person name="Ravi V."/>
            <person name="Vij S."/>
            <person name="Kapur A."/>
            <person name="Khurana P."/>
            <person name="Khurana P."/>
            <person name="Khurana J.P."/>
            <person name="Tyagi A.K."/>
            <person name="Gaikwad K."/>
            <person name="Singh A."/>
            <person name="Dalal V."/>
            <person name="Srivastava S."/>
            <person name="Dixit A."/>
            <person name="Pal A.K."/>
            <person name="Ghazi I.A."/>
            <person name="Yadav M."/>
            <person name="Pandit A."/>
            <person name="Bhargava A."/>
            <person name="Sureshbabu K."/>
            <person name="Batra K."/>
            <person name="Sharma T.R."/>
            <person name="Mohapatra T."/>
            <person name="Singh N.K."/>
            <person name="Messing J."/>
            <person name="Nelson A.B."/>
            <person name="Fuks G."/>
            <person name="Kavchok S."/>
            <person name="Keizer G."/>
            <person name="Linton E."/>
            <person name="Llaca V."/>
            <person name="Song R."/>
            <person name="Tanyolac B."/>
            <person name="Young S."/>
            <person name="Ho-Il K."/>
            <person name="Hahn J.H."/>
            <person name="Sangsakoo G."/>
            <person name="Vanavichit A."/>
            <person name="de Mattos Luiz.A.T."/>
            <person name="Zimmer P.D."/>
            <person name="Malone G."/>
            <person name="Dellagostin O."/>
            <person name="de Oliveira A.C."/>
            <person name="Bevan M."/>
            <person name="Bancroft I."/>
            <person name="Minx P."/>
            <person name="Cordum H."/>
            <person name="Wilson R."/>
            <person name="Cheng Z."/>
            <person name="Jin W."/>
            <person name="Jiang J."/>
            <person name="Leong S.A."/>
            <person name="Iwama H."/>
            <person name="Gojobori T."/>
            <person name="Itoh T."/>
            <person name="Niimura Y."/>
            <person name="Fujii Y."/>
            <person name="Habara T."/>
            <person name="Sakai H."/>
            <person name="Sato Y."/>
            <person name="Wilson G."/>
            <person name="Kumar K."/>
            <person name="McCouch S."/>
            <person name="Juretic N."/>
            <person name="Hoen D."/>
            <person name="Wright S."/>
            <person name="Bruskiewich R."/>
            <person name="Bureau T."/>
            <person name="Miyao A."/>
            <person name="Hirochika H."/>
            <person name="Nishikawa T."/>
            <person name="Kadowaki K."/>
            <person name="Sugiura M."/>
            <person name="Burr B."/>
            <person name="Sasaki T."/>
        </authorList>
    </citation>
    <scope>NUCLEOTIDE SEQUENCE [LARGE SCALE GENOMIC DNA]</scope>
    <source>
        <strain evidence="4">cv. Nipponbare</strain>
    </source>
</reference>
<sequence>MHPWPVGQVPAISHPTPVRRLGSAPASARAGAQRTSAPASESSSPLGPSNGAVAQLPTRNAGVAPGAQARSHTPSERAVEGKRVWCDRASHRTGRSFLPWRVACGARVRGTEGGLVGCVGSCVAPTLSRAPGVPD</sequence>